<keyword evidence="4 6" id="KW-1133">Transmembrane helix</keyword>
<dbReference type="EMBL" id="JQFZ01000134">
    <property type="protein sequence ID" value="KGO57907.1"/>
    <property type="molecule type" value="Genomic_DNA"/>
</dbReference>
<dbReference type="GO" id="GO:0005886">
    <property type="term" value="C:plasma membrane"/>
    <property type="evidence" value="ECO:0007669"/>
    <property type="project" value="TreeGrafter"/>
</dbReference>
<dbReference type="PANTHER" id="PTHR30618:SF0">
    <property type="entry name" value="PURINE-URACIL PERMEASE NCS1"/>
    <property type="match status" value="1"/>
</dbReference>
<comment type="subcellular location">
    <subcellularLocation>
        <location evidence="1">Membrane</location>
        <topology evidence="1">Multi-pass membrane protein</topology>
    </subcellularLocation>
</comment>
<dbReference type="GO" id="GO:0015205">
    <property type="term" value="F:nucleobase transmembrane transporter activity"/>
    <property type="evidence" value="ECO:0007669"/>
    <property type="project" value="TreeGrafter"/>
</dbReference>
<dbReference type="AlphaFoldDB" id="A0A0A2JR39"/>
<evidence type="ECO:0000256" key="1">
    <source>
        <dbReference type="ARBA" id="ARBA00004141"/>
    </source>
</evidence>
<reference evidence="7 8" key="1">
    <citation type="journal article" date="2015" name="Mol. Plant Microbe Interact.">
        <title>Genome, transcriptome, and functional analyses of Penicillium expansum provide new insights into secondary metabolism and pathogenicity.</title>
        <authorList>
            <person name="Ballester A.R."/>
            <person name="Marcet-Houben M."/>
            <person name="Levin E."/>
            <person name="Sela N."/>
            <person name="Selma-Lazaro C."/>
            <person name="Carmona L."/>
            <person name="Wisniewski M."/>
            <person name="Droby S."/>
            <person name="Gonzalez-Candelas L."/>
            <person name="Gabaldon T."/>
        </authorList>
    </citation>
    <scope>NUCLEOTIDE SEQUENCE [LARGE SCALE GENOMIC DNA]</scope>
    <source>
        <strain evidence="7 8">MD-8</strain>
    </source>
</reference>
<feature type="transmembrane region" description="Helical" evidence="6">
    <location>
        <begin position="324"/>
        <end position="349"/>
    </location>
</feature>
<name>A0A0A2JR39_PENEN</name>
<keyword evidence="5 6" id="KW-0472">Membrane</keyword>
<feature type="transmembrane region" description="Helical" evidence="6">
    <location>
        <begin position="208"/>
        <end position="236"/>
    </location>
</feature>
<comment type="similarity">
    <text evidence="2">Belongs to the purine-cytosine permease (2.A.39) family.</text>
</comment>
<accession>A0A0A2JR39</accession>
<evidence type="ECO:0000256" key="6">
    <source>
        <dbReference type="SAM" id="Phobius"/>
    </source>
</evidence>
<dbReference type="InterPro" id="IPR001248">
    <property type="entry name" value="Pur-cyt_permease"/>
</dbReference>
<gene>
    <name evidence="7" type="ORF">PEX2_040580</name>
</gene>
<sequence>MKMHINEAKARLSSLHAWKLPKEPSSLAPPGVPSSKDSDPIPPGLQTWNGLDFVNYWFSDLVNITSWTIGTAPLLVGLSTVDAILIVMLSGICNGLPTVLNGYVGSDYHIPFPIAVRSSFGYYFGNFPVFSRAVLSAVWFGVNSMTAWICVKAGDVQGIFNQSAKLSGKAHKWLWLATFSSTTNSWLTSAVNMSDYSRFAKTKSRGQWYQALAIPVIKTVYAVLGLAVVGAGRVLYEEDISSPVEMLPYWGHTGGGRLLAFLCAILWMVAQISCDISANSIPFGHDVMSFIPAWMTIRRGSLLCLLVGAWVMVPWLIVNSASKFLSFMSAYGVFISPICSIMIADYFLIRRRKLNLSDLYHPHGCYRYRGGINWRAFVTEFSFAGINLPGVVNNLAPSVVVPSGLAHLYQINWFVNTFGSFFVYWCLCTLWPPLDSLDTKILHDFVEIDAGGNGKLNLVSEKEAINDSRV</sequence>
<dbReference type="Gene3D" id="1.10.4160.10">
    <property type="entry name" value="Hydantoin permease"/>
    <property type="match status" value="2"/>
</dbReference>
<dbReference type="Proteomes" id="UP000030143">
    <property type="component" value="Unassembled WGS sequence"/>
</dbReference>
<evidence type="ECO:0000313" key="7">
    <source>
        <dbReference type="EMBL" id="KGO57907.1"/>
    </source>
</evidence>
<evidence type="ECO:0000256" key="2">
    <source>
        <dbReference type="ARBA" id="ARBA00008974"/>
    </source>
</evidence>
<dbReference type="HOGENOM" id="CLU_021555_4_1_1"/>
<feature type="transmembrane region" description="Helical" evidence="6">
    <location>
        <begin position="74"/>
        <end position="100"/>
    </location>
</feature>
<dbReference type="Pfam" id="PF02133">
    <property type="entry name" value="Transp_cyt_pur"/>
    <property type="match status" value="1"/>
</dbReference>
<dbReference type="OrthoDB" id="2018619at2759"/>
<comment type="caution">
    <text evidence="7">The sequence shown here is derived from an EMBL/GenBank/DDBJ whole genome shotgun (WGS) entry which is preliminary data.</text>
</comment>
<evidence type="ECO:0000256" key="4">
    <source>
        <dbReference type="ARBA" id="ARBA00022989"/>
    </source>
</evidence>
<dbReference type="VEuPathDB" id="FungiDB:PEXP_019250"/>
<dbReference type="GeneID" id="27676752"/>
<feature type="transmembrane region" description="Helical" evidence="6">
    <location>
        <begin position="256"/>
        <end position="278"/>
    </location>
</feature>
<proteinExistence type="inferred from homology"/>
<evidence type="ECO:0000313" key="8">
    <source>
        <dbReference type="Proteomes" id="UP000030143"/>
    </source>
</evidence>
<protein>
    <submittedName>
        <fullName evidence="7">Permease, cytosine/purine, uracil, thiamine, allantoin</fullName>
    </submittedName>
</protein>
<organism evidence="7 8">
    <name type="scientific">Penicillium expansum</name>
    <name type="common">Blue mold rot fungus</name>
    <dbReference type="NCBI Taxonomy" id="27334"/>
    <lineage>
        <taxon>Eukaryota</taxon>
        <taxon>Fungi</taxon>
        <taxon>Dikarya</taxon>
        <taxon>Ascomycota</taxon>
        <taxon>Pezizomycotina</taxon>
        <taxon>Eurotiomycetes</taxon>
        <taxon>Eurotiomycetidae</taxon>
        <taxon>Eurotiales</taxon>
        <taxon>Aspergillaceae</taxon>
        <taxon>Penicillium</taxon>
    </lineage>
</organism>
<keyword evidence="8" id="KW-1185">Reference proteome</keyword>
<dbReference type="RefSeq" id="XP_016599504.1">
    <property type="nucleotide sequence ID" value="XM_016741333.1"/>
</dbReference>
<feature type="transmembrane region" description="Helical" evidence="6">
    <location>
        <begin position="120"/>
        <end position="142"/>
    </location>
</feature>
<dbReference type="PhylomeDB" id="A0A0A2JR39"/>
<dbReference type="InterPro" id="IPR045225">
    <property type="entry name" value="Uracil/uridine/allantoin_perm"/>
</dbReference>
<dbReference type="PANTHER" id="PTHR30618">
    <property type="entry name" value="NCS1 FAMILY PURINE/PYRIMIDINE TRANSPORTER"/>
    <property type="match status" value="1"/>
</dbReference>
<evidence type="ECO:0000256" key="3">
    <source>
        <dbReference type="ARBA" id="ARBA00022692"/>
    </source>
</evidence>
<feature type="transmembrane region" description="Helical" evidence="6">
    <location>
        <begin position="299"/>
        <end position="318"/>
    </location>
</feature>
<evidence type="ECO:0000256" key="5">
    <source>
        <dbReference type="ARBA" id="ARBA00023136"/>
    </source>
</evidence>
<keyword evidence="3 6" id="KW-0812">Transmembrane</keyword>